<dbReference type="InterPro" id="IPR029052">
    <property type="entry name" value="Metallo-depent_PP-like"/>
</dbReference>
<evidence type="ECO:0000256" key="6">
    <source>
        <dbReference type="SAM" id="Phobius"/>
    </source>
</evidence>
<evidence type="ECO:0000259" key="7">
    <source>
        <dbReference type="Pfam" id="PF00149"/>
    </source>
</evidence>
<feature type="compositionally biased region" description="Polar residues" evidence="5">
    <location>
        <begin position="465"/>
        <end position="478"/>
    </location>
</feature>
<dbReference type="InterPro" id="IPR004843">
    <property type="entry name" value="Calcineurin-like_PHP"/>
</dbReference>
<gene>
    <name evidence="8" type="ORF">D9611_004027</name>
</gene>
<dbReference type="PANTHER" id="PTHR13315">
    <property type="entry name" value="METALLO PHOSPHOESTERASE RELATED"/>
    <property type="match status" value="1"/>
</dbReference>
<comment type="caution">
    <text evidence="8">The sequence shown here is derived from an EMBL/GenBank/DDBJ whole genome shotgun (WGS) entry which is preliminary data.</text>
</comment>
<evidence type="ECO:0000256" key="2">
    <source>
        <dbReference type="ARBA" id="ARBA00022692"/>
    </source>
</evidence>
<comment type="subcellular location">
    <subcellularLocation>
        <location evidence="1">Membrane</location>
        <topology evidence="1">Multi-pass membrane protein</topology>
    </subcellularLocation>
</comment>
<sequence length="662" mass="73686">MLEKPPSGPVSKPARSHFYSQVVRINALRLLWATVIIWGELGAFYWSLRGCRWPASDNHQNGSPEKTSHVLLVSDTQVQHPALQTKRESWGTRFRRFFSDLNLKKSWHVTSQLKPDVIVFLGDMLANGRGAKDDARYSRAVKKFKGIFSHPSKVPVYYVPGNNDIWLGEITPYAKAIRGFYTNSFGPLSQTFDVQNHTFVILDAPGLVDEDYLRAGKGVPFAKWKPLSNGAISFVTDVASNLQREEPEKPTVILSHIPLARPEMANCGPLRERGTIRRNVGHGYQSMLGRQTTSFLLKTLKPLAVFSGDNRDYCEYKHTDAADAHSIREVTLKSFSPSSHIRRPGFQLLSVTSPSSVPHLQPTLADIPCFLPDQFKIYTSLYIPLAFLTAIFLFVLNLRRSRRSRVSSWRPPLLRASSSSSLASLRSVSGRSTPIHQHMLWSPSAAPQSPHGSFPTPLRIPHRFSNSRPGTPAHNSVPESPFSYARTGSFNDDEDEDPMQPAQYAVHRQYDDRDDGSWSDVGRGFGAGGSVAGRDLEEPDYEVVGIESTDSGGALLSPPADSAPGSPKGLSQFVSAPPAPENVPRSKKSRSLCSYSFVFAGRMRRITIQRPTVAALKDLLELLKGRETKRYRGNPFWATVADILSVGWPPLLVWWAIIWTIS</sequence>
<protein>
    <recommendedName>
        <fullName evidence="7">Calcineurin-like phosphoesterase domain-containing protein</fullName>
    </recommendedName>
</protein>
<dbReference type="InterPro" id="IPR033308">
    <property type="entry name" value="PGAP5/Cdc1/Ted1"/>
</dbReference>
<feature type="domain" description="Calcineurin-like phosphoesterase" evidence="7">
    <location>
        <begin position="70"/>
        <end position="308"/>
    </location>
</feature>
<dbReference type="OrthoDB" id="5977743at2759"/>
<evidence type="ECO:0000256" key="4">
    <source>
        <dbReference type="ARBA" id="ARBA00023136"/>
    </source>
</evidence>
<feature type="region of interest" description="Disordered" evidence="5">
    <location>
        <begin position="465"/>
        <end position="498"/>
    </location>
</feature>
<dbReference type="GO" id="GO:0006506">
    <property type="term" value="P:GPI anchor biosynthetic process"/>
    <property type="evidence" value="ECO:0007669"/>
    <property type="project" value="InterPro"/>
</dbReference>
<keyword evidence="9" id="KW-1185">Reference proteome</keyword>
<dbReference type="PANTHER" id="PTHR13315:SF4">
    <property type="entry name" value="METALLOPHOSPHOESTERASE, ISOFORM E"/>
    <property type="match status" value="1"/>
</dbReference>
<accession>A0A8H5B5R2</accession>
<dbReference type="GO" id="GO:0016020">
    <property type="term" value="C:membrane"/>
    <property type="evidence" value="ECO:0007669"/>
    <property type="project" value="UniProtKB-SubCell"/>
</dbReference>
<dbReference type="Proteomes" id="UP000541558">
    <property type="component" value="Unassembled WGS sequence"/>
</dbReference>
<reference evidence="8 9" key="1">
    <citation type="journal article" date="2020" name="ISME J.">
        <title>Uncovering the hidden diversity of litter-decomposition mechanisms in mushroom-forming fungi.</title>
        <authorList>
            <person name="Floudas D."/>
            <person name="Bentzer J."/>
            <person name="Ahren D."/>
            <person name="Johansson T."/>
            <person name="Persson P."/>
            <person name="Tunlid A."/>
        </authorList>
    </citation>
    <scope>NUCLEOTIDE SEQUENCE [LARGE SCALE GENOMIC DNA]</scope>
    <source>
        <strain evidence="8 9">CBS 175.51</strain>
    </source>
</reference>
<evidence type="ECO:0000256" key="5">
    <source>
        <dbReference type="SAM" id="MobiDB-lite"/>
    </source>
</evidence>
<keyword evidence="3 6" id="KW-1133">Transmembrane helix</keyword>
<name>A0A8H5B5R2_9AGAR</name>
<feature type="transmembrane region" description="Helical" evidence="6">
    <location>
        <begin position="377"/>
        <end position="398"/>
    </location>
</feature>
<dbReference type="EMBL" id="JAACJK010000219">
    <property type="protein sequence ID" value="KAF5317058.1"/>
    <property type="molecule type" value="Genomic_DNA"/>
</dbReference>
<proteinExistence type="predicted"/>
<feature type="region of interest" description="Disordered" evidence="5">
    <location>
        <begin position="549"/>
        <end position="587"/>
    </location>
</feature>
<keyword evidence="2 6" id="KW-0812">Transmembrane</keyword>
<dbReference type="AlphaFoldDB" id="A0A8H5B5R2"/>
<feature type="transmembrane region" description="Helical" evidence="6">
    <location>
        <begin position="636"/>
        <end position="661"/>
    </location>
</feature>
<dbReference type="GO" id="GO:0005783">
    <property type="term" value="C:endoplasmic reticulum"/>
    <property type="evidence" value="ECO:0007669"/>
    <property type="project" value="TreeGrafter"/>
</dbReference>
<dbReference type="GO" id="GO:0016787">
    <property type="term" value="F:hydrolase activity"/>
    <property type="evidence" value="ECO:0007669"/>
    <property type="project" value="InterPro"/>
</dbReference>
<organism evidence="8 9">
    <name type="scientific">Ephemerocybe angulata</name>
    <dbReference type="NCBI Taxonomy" id="980116"/>
    <lineage>
        <taxon>Eukaryota</taxon>
        <taxon>Fungi</taxon>
        <taxon>Dikarya</taxon>
        <taxon>Basidiomycota</taxon>
        <taxon>Agaricomycotina</taxon>
        <taxon>Agaricomycetes</taxon>
        <taxon>Agaricomycetidae</taxon>
        <taxon>Agaricales</taxon>
        <taxon>Agaricineae</taxon>
        <taxon>Psathyrellaceae</taxon>
        <taxon>Ephemerocybe</taxon>
    </lineage>
</organism>
<dbReference type="SUPFAM" id="SSF56300">
    <property type="entry name" value="Metallo-dependent phosphatases"/>
    <property type="match status" value="1"/>
</dbReference>
<dbReference type="Pfam" id="PF00149">
    <property type="entry name" value="Metallophos"/>
    <property type="match status" value="1"/>
</dbReference>
<evidence type="ECO:0000313" key="8">
    <source>
        <dbReference type="EMBL" id="KAF5317058.1"/>
    </source>
</evidence>
<evidence type="ECO:0000313" key="9">
    <source>
        <dbReference type="Proteomes" id="UP000541558"/>
    </source>
</evidence>
<keyword evidence="4 6" id="KW-0472">Membrane</keyword>
<dbReference type="Gene3D" id="3.60.21.10">
    <property type="match status" value="1"/>
</dbReference>
<evidence type="ECO:0000256" key="1">
    <source>
        <dbReference type="ARBA" id="ARBA00004141"/>
    </source>
</evidence>
<evidence type="ECO:0000256" key="3">
    <source>
        <dbReference type="ARBA" id="ARBA00022989"/>
    </source>
</evidence>